<organism evidence="2 3">
    <name type="scientific">Candidatus Amulumruptor caecigallinarius</name>
    <dbReference type="NCBI Taxonomy" id="2109911"/>
    <lineage>
        <taxon>Bacteria</taxon>
        <taxon>Pseudomonadati</taxon>
        <taxon>Bacteroidota</taxon>
        <taxon>Bacteroidia</taxon>
        <taxon>Bacteroidales</taxon>
        <taxon>Muribaculaceae</taxon>
        <taxon>Candidatus Amulumruptor</taxon>
    </lineage>
</organism>
<evidence type="ECO:0000313" key="3">
    <source>
        <dbReference type="Proteomes" id="UP000711407"/>
    </source>
</evidence>
<evidence type="ECO:0000259" key="1">
    <source>
        <dbReference type="Pfam" id="PF01832"/>
    </source>
</evidence>
<dbReference type="Pfam" id="PF01832">
    <property type="entry name" value="Glucosaminidase"/>
    <property type="match status" value="1"/>
</dbReference>
<dbReference type="Proteomes" id="UP000711407">
    <property type="component" value="Unassembled WGS sequence"/>
</dbReference>
<evidence type="ECO:0000313" key="2">
    <source>
        <dbReference type="EMBL" id="HJE39172.1"/>
    </source>
</evidence>
<reference evidence="2" key="2">
    <citation type="submission" date="2021-09" db="EMBL/GenBank/DDBJ databases">
        <authorList>
            <person name="Gilroy R."/>
        </authorList>
    </citation>
    <scope>NUCLEOTIDE SEQUENCE</scope>
    <source>
        <strain evidence="2">4100</strain>
    </source>
</reference>
<dbReference type="EMBL" id="DYXT01000028">
    <property type="protein sequence ID" value="HJE39172.1"/>
    <property type="molecule type" value="Genomic_DNA"/>
</dbReference>
<protein>
    <submittedName>
        <fullName evidence="2">Glucosaminidase domain-containing protein</fullName>
    </submittedName>
</protein>
<dbReference type="GO" id="GO:0004040">
    <property type="term" value="F:amidase activity"/>
    <property type="evidence" value="ECO:0007669"/>
    <property type="project" value="InterPro"/>
</dbReference>
<proteinExistence type="predicted"/>
<gene>
    <name evidence="2" type="ORF">K8V47_05380</name>
</gene>
<dbReference type="Gene3D" id="1.10.530.10">
    <property type="match status" value="1"/>
</dbReference>
<name>A0A4Q0U8J4_9BACT</name>
<accession>A0A4Q0U8J4</accession>
<feature type="domain" description="Mannosyl-glycoprotein endo-beta-N-acetylglucosamidase-like" evidence="1">
    <location>
        <begin position="54"/>
        <end position="178"/>
    </location>
</feature>
<dbReference type="AlphaFoldDB" id="A0A4Q0U8J4"/>
<dbReference type="InterPro" id="IPR002901">
    <property type="entry name" value="MGlyc_endo_b_GlcNAc-like_dom"/>
</dbReference>
<comment type="caution">
    <text evidence="2">The sequence shown here is derived from an EMBL/GenBank/DDBJ whole genome shotgun (WGS) entry which is preliminary data.</text>
</comment>
<sequence>MQRHILTFLLLMLCGASVGIKASNRIVGEAKVSPEDMCEFVRQHNPDFPLEIAEAYYEIGSRYGIRGDVALCQAIIETGWFKFQDGTAVTPDQYNFCGLGVTRLGVKGNAFSSIQEGVTAQIQHLYAYATRKSLPDGEELVDARFTLVSRGCAPTWEGLGGRWAARKSYGKDILNLYSKMSSRYAGGKKKKTERKKSDSPRYDIDLVQPVISPDDEALMASASAGDAADFGRDIRRQVLEGLAGSDMSDTDAGATEESSAEVVRRAFENVTADETDASHCQPVFPAVPARLIPYFMEQATIHAPAE</sequence>
<reference evidence="2" key="1">
    <citation type="journal article" date="2021" name="PeerJ">
        <title>Extensive microbial diversity within the chicken gut microbiome revealed by metagenomics and culture.</title>
        <authorList>
            <person name="Gilroy R."/>
            <person name="Ravi A."/>
            <person name="Getino M."/>
            <person name="Pursley I."/>
            <person name="Horton D.L."/>
            <person name="Alikhan N.F."/>
            <person name="Baker D."/>
            <person name="Gharbi K."/>
            <person name="Hall N."/>
            <person name="Watson M."/>
            <person name="Adriaenssens E.M."/>
            <person name="Foster-Nyarko E."/>
            <person name="Jarju S."/>
            <person name="Secka A."/>
            <person name="Antonio M."/>
            <person name="Oren A."/>
            <person name="Chaudhuri R.R."/>
            <person name="La Ragione R."/>
            <person name="Hildebrand F."/>
            <person name="Pallen M.J."/>
        </authorList>
    </citation>
    <scope>NUCLEOTIDE SEQUENCE</scope>
    <source>
        <strain evidence="2">4100</strain>
    </source>
</reference>